<gene>
    <name evidence="10" type="ORF">AAT19DRAFT_10998</name>
</gene>
<reference evidence="10 11" key="1">
    <citation type="journal article" date="2018" name="Elife">
        <title>Functional genomics of lipid metabolism in the oleaginous yeast Rhodosporidium toruloides.</title>
        <authorList>
            <person name="Coradetti S.T."/>
            <person name="Pinel D."/>
            <person name="Geiselman G."/>
            <person name="Ito M."/>
            <person name="Mondo S."/>
            <person name="Reilly M.C."/>
            <person name="Cheng Y.F."/>
            <person name="Bauer S."/>
            <person name="Grigoriev I."/>
            <person name="Gladden J.M."/>
            <person name="Simmons B.A."/>
            <person name="Brem R."/>
            <person name="Arkin A.P."/>
            <person name="Skerker J.M."/>
        </authorList>
    </citation>
    <scope>NUCLEOTIDE SEQUENCE [LARGE SCALE GENOMIC DNA]</scope>
    <source>
        <strain evidence="10 11">NBRC 0880</strain>
    </source>
</reference>
<evidence type="ECO:0000256" key="6">
    <source>
        <dbReference type="ARBA" id="ARBA00023136"/>
    </source>
</evidence>
<name>A0A2S9ZYP0_RHOTO</name>
<evidence type="ECO:0000259" key="9">
    <source>
        <dbReference type="Pfam" id="PF00685"/>
    </source>
</evidence>
<feature type="transmembrane region" description="Helical" evidence="8">
    <location>
        <begin position="249"/>
        <end position="269"/>
    </location>
</feature>
<feature type="transmembrane region" description="Helical" evidence="8">
    <location>
        <begin position="218"/>
        <end position="237"/>
    </location>
</feature>
<dbReference type="Proteomes" id="UP000239560">
    <property type="component" value="Unassembled WGS sequence"/>
</dbReference>
<feature type="compositionally biased region" description="Polar residues" evidence="7">
    <location>
        <begin position="357"/>
        <end position="370"/>
    </location>
</feature>
<keyword evidence="5 8" id="KW-1133">Transmembrane helix</keyword>
<dbReference type="GO" id="GO:0005789">
    <property type="term" value="C:endoplasmic reticulum membrane"/>
    <property type="evidence" value="ECO:0007669"/>
    <property type="project" value="TreeGrafter"/>
</dbReference>
<keyword evidence="2" id="KW-0813">Transport</keyword>
<evidence type="ECO:0000313" key="11">
    <source>
        <dbReference type="Proteomes" id="UP000239560"/>
    </source>
</evidence>
<evidence type="ECO:0000256" key="2">
    <source>
        <dbReference type="ARBA" id="ARBA00022448"/>
    </source>
</evidence>
<dbReference type="OrthoDB" id="3365563at2759"/>
<dbReference type="GO" id="GO:0046964">
    <property type="term" value="F:3'-phosphoadenosine 5'-phosphosulfate transmembrane transporter activity"/>
    <property type="evidence" value="ECO:0007669"/>
    <property type="project" value="TreeGrafter"/>
</dbReference>
<dbReference type="InterPro" id="IPR013657">
    <property type="entry name" value="SCL35B1-4/HUT1"/>
</dbReference>
<dbReference type="SUPFAM" id="SSF52540">
    <property type="entry name" value="P-loop containing nucleoside triphosphate hydrolases"/>
    <property type="match status" value="1"/>
</dbReference>
<feature type="domain" description="Sulfotransferase" evidence="9">
    <location>
        <begin position="519"/>
        <end position="612"/>
    </location>
</feature>
<dbReference type="InterPro" id="IPR000863">
    <property type="entry name" value="Sulfotransferase_dom"/>
</dbReference>
<evidence type="ECO:0000256" key="1">
    <source>
        <dbReference type="ARBA" id="ARBA00004141"/>
    </source>
</evidence>
<feature type="transmembrane region" description="Helical" evidence="8">
    <location>
        <begin position="167"/>
        <end position="184"/>
    </location>
</feature>
<feature type="transmembrane region" description="Helical" evidence="8">
    <location>
        <begin position="381"/>
        <end position="401"/>
    </location>
</feature>
<keyword evidence="3" id="KW-0762">Sugar transport</keyword>
<evidence type="ECO:0000256" key="5">
    <source>
        <dbReference type="ARBA" id="ARBA00022989"/>
    </source>
</evidence>
<feature type="transmembrane region" description="Helical" evidence="8">
    <location>
        <begin position="12"/>
        <end position="29"/>
    </location>
</feature>
<evidence type="ECO:0000256" key="3">
    <source>
        <dbReference type="ARBA" id="ARBA00022597"/>
    </source>
</evidence>
<dbReference type="Pfam" id="PF00685">
    <property type="entry name" value="Sulfotransfer_1"/>
    <property type="match status" value="1"/>
</dbReference>
<sequence>MAEGDSVRRVSLVVHAFGLIAVYSLYGLLQEKIVKSSTYGPNKEHFTSSSLLIVLNRLFSIAVGLVILFWKARQEPEHSSFAQRLRPVSPYRAYASYVSYTTQSLAKTSKMIPVLFVGACVYRKTHRPREWVAAAVIFAGCATYLLSTPPNSRAHDSPGAVTDRSNALIGAIYLLGYLFFDGLVSSTQEAVFGKNPSSTDPFGPQSPVLDQMVWTNTFAALIAVAASIASTTTGSFWPNVDLLFSSTRLMRDVCLLSAASALGLIILLNTISSFSALTASLIMTIRQFLSILINAAAFGNLARVSQVGWIGVFWVASGIWIKINKRYDSRGNGGAISDGEGGDAEEMQEMLEKESRSGSIPSTTDAPPTSHGQVKQIVMQYLVPLAIPVLGALLLVPILSFSSRPAVTIVGSRWDSQVHQAVSPACDTELVTVPYQPTSRVALASFPRSGNSYLRSLVERATGFQTSSVYCDPELERTFHGECNHTLTFFVKTHFPALPTVVSPNDSAHADYHKQFDSAIHLVRNPLDAISSWYHFLHTSRTAEGVYNHTARVELPGGKFGKEQRKEILEYAKRWRRHTTYWQHAPISTRVLRYEDLTARLIPNMMSVLAFLLPDDNLPSLEHVICVVEHHENLQAYKSSRAAAFAQWDKYDPSLRNEILEIVRRPFCRLGYRRVLLKAKGDLPEVQNAMNGHAVSVAQRLNVHAYRLLPQVL</sequence>
<dbReference type="GO" id="GO:0008146">
    <property type="term" value="F:sulfotransferase activity"/>
    <property type="evidence" value="ECO:0007669"/>
    <property type="project" value="InterPro"/>
</dbReference>
<dbReference type="Gene3D" id="3.40.50.300">
    <property type="entry name" value="P-loop containing nucleotide triphosphate hydrolases"/>
    <property type="match status" value="1"/>
</dbReference>
<comment type="subcellular location">
    <subcellularLocation>
        <location evidence="1">Membrane</location>
        <topology evidence="1">Multi-pass membrane protein</topology>
    </subcellularLocation>
</comment>
<proteinExistence type="predicted"/>
<feature type="transmembrane region" description="Helical" evidence="8">
    <location>
        <begin position="49"/>
        <end position="70"/>
    </location>
</feature>
<organism evidence="10 11">
    <name type="scientific">Rhodotorula toruloides</name>
    <name type="common">Yeast</name>
    <name type="synonym">Rhodosporidium toruloides</name>
    <dbReference type="NCBI Taxonomy" id="5286"/>
    <lineage>
        <taxon>Eukaryota</taxon>
        <taxon>Fungi</taxon>
        <taxon>Dikarya</taxon>
        <taxon>Basidiomycota</taxon>
        <taxon>Pucciniomycotina</taxon>
        <taxon>Microbotryomycetes</taxon>
        <taxon>Sporidiobolales</taxon>
        <taxon>Sporidiobolaceae</taxon>
        <taxon>Rhodotorula</taxon>
    </lineage>
</organism>
<dbReference type="InterPro" id="IPR027417">
    <property type="entry name" value="P-loop_NTPase"/>
</dbReference>
<comment type="caution">
    <text evidence="10">The sequence shown here is derived from an EMBL/GenBank/DDBJ whole genome shotgun (WGS) entry which is preliminary data.</text>
</comment>
<evidence type="ECO:0000256" key="4">
    <source>
        <dbReference type="ARBA" id="ARBA00022692"/>
    </source>
</evidence>
<dbReference type="EMBL" id="LCTV02000014">
    <property type="protein sequence ID" value="PRQ70841.1"/>
    <property type="molecule type" value="Genomic_DNA"/>
</dbReference>
<dbReference type="Pfam" id="PF08449">
    <property type="entry name" value="UAA"/>
    <property type="match status" value="1"/>
</dbReference>
<feature type="region of interest" description="Disordered" evidence="7">
    <location>
        <begin position="332"/>
        <end position="370"/>
    </location>
</feature>
<accession>A0A2S9ZYP0</accession>
<keyword evidence="6 8" id="KW-0472">Membrane</keyword>
<evidence type="ECO:0000256" key="8">
    <source>
        <dbReference type="SAM" id="Phobius"/>
    </source>
</evidence>
<dbReference type="GO" id="GO:0000139">
    <property type="term" value="C:Golgi membrane"/>
    <property type="evidence" value="ECO:0007669"/>
    <property type="project" value="TreeGrafter"/>
</dbReference>
<keyword evidence="4 8" id="KW-0812">Transmembrane</keyword>
<dbReference type="PANTHER" id="PTHR10778:SF13">
    <property type="entry name" value="ADENOSINE 3'-PHOSPHO 5'-PHOSPHOSULFATE TRANSPORTER 1"/>
    <property type="match status" value="1"/>
</dbReference>
<dbReference type="PANTHER" id="PTHR10778">
    <property type="entry name" value="SOLUTE CARRIER FAMILY 35 MEMBER B"/>
    <property type="match status" value="1"/>
</dbReference>
<evidence type="ECO:0000313" key="10">
    <source>
        <dbReference type="EMBL" id="PRQ70841.1"/>
    </source>
</evidence>
<protein>
    <submittedName>
        <fullName evidence="10">UAA transporter family-domain containing protein</fullName>
    </submittedName>
</protein>
<evidence type="ECO:0000256" key="7">
    <source>
        <dbReference type="SAM" id="MobiDB-lite"/>
    </source>
</evidence>
<feature type="transmembrane region" description="Helical" evidence="8">
    <location>
        <begin position="131"/>
        <end position="147"/>
    </location>
</feature>
<feature type="compositionally biased region" description="Acidic residues" evidence="7">
    <location>
        <begin position="340"/>
        <end position="349"/>
    </location>
</feature>
<dbReference type="AlphaFoldDB" id="A0A2S9ZYP0"/>